<feature type="compositionally biased region" description="Basic and acidic residues" evidence="2">
    <location>
        <begin position="391"/>
        <end position="400"/>
    </location>
</feature>
<feature type="compositionally biased region" description="Basic and acidic residues" evidence="2">
    <location>
        <begin position="460"/>
        <end position="472"/>
    </location>
</feature>
<keyword evidence="1" id="KW-0694">RNA-binding</keyword>
<keyword evidence="5" id="KW-1185">Reference proteome</keyword>
<dbReference type="CDD" id="cd00590">
    <property type="entry name" value="RRM_SF"/>
    <property type="match status" value="1"/>
</dbReference>
<evidence type="ECO:0000313" key="5">
    <source>
        <dbReference type="Proteomes" id="UP000030689"/>
    </source>
</evidence>
<gene>
    <name evidence="4" type="ORF">EUTSA_v10018395mg</name>
</gene>
<dbReference type="eggNOG" id="ENOG502QPWD">
    <property type="taxonomic scope" value="Eukaryota"/>
</dbReference>
<dbReference type="Gene3D" id="3.30.70.330">
    <property type="match status" value="1"/>
</dbReference>
<dbReference type="Proteomes" id="UP000030689">
    <property type="component" value="Unassembled WGS sequence"/>
</dbReference>
<feature type="compositionally biased region" description="Basic residues" evidence="2">
    <location>
        <begin position="473"/>
        <end position="483"/>
    </location>
</feature>
<dbReference type="PROSITE" id="PS50102">
    <property type="entry name" value="RRM"/>
    <property type="match status" value="1"/>
</dbReference>
<proteinExistence type="predicted"/>
<evidence type="ECO:0000313" key="4">
    <source>
        <dbReference type="EMBL" id="ESQ28199.1"/>
    </source>
</evidence>
<feature type="compositionally biased region" description="Acidic residues" evidence="2">
    <location>
        <begin position="321"/>
        <end position="341"/>
    </location>
</feature>
<dbReference type="KEGG" id="eus:EUTSA_v10018395mg"/>
<feature type="compositionally biased region" description="Acidic residues" evidence="2">
    <location>
        <begin position="401"/>
        <end position="412"/>
    </location>
</feature>
<feature type="compositionally biased region" description="Acidic residues" evidence="2">
    <location>
        <begin position="90"/>
        <end position="123"/>
    </location>
</feature>
<dbReference type="InterPro" id="IPR012677">
    <property type="entry name" value="Nucleotide-bd_a/b_plait_sf"/>
</dbReference>
<accession>V4KAU1</accession>
<dbReference type="PANTHER" id="PTHR37200:SF1">
    <property type="entry name" value="RNA-BINDING (RRM_RBD_RNP MOTIFS) FAMILY PROTEIN"/>
    <property type="match status" value="1"/>
</dbReference>
<feature type="region of interest" description="Disordered" evidence="2">
    <location>
        <begin position="78"/>
        <end position="123"/>
    </location>
</feature>
<dbReference type="STRING" id="72664.V4KAU1"/>
<dbReference type="InterPro" id="IPR035979">
    <property type="entry name" value="RBD_domain_sf"/>
</dbReference>
<sequence>MNGASLCNSVLLHSQSPSRLKSSCSFASSSSSSGYLISPCFTSSTYISFSHRIRQRFRAFVVKRNDGFRSFAVNKRKSGSSGVMESGSSIDDDDGEEEDDDEEEDEDWGEFDLEGEGDGDEDEVEFLPMGKMKKWLEKKPRGFGVGKKYETSIEDKLLDEIEQSWKAQAANLNKLKNDPLKRNDSQIKGPGETQIGFRVRVTNLPKKKNVHRDLKVAFKEVSGILNIAPAVSGNKKTKDPVCKGFALVDFKSEIDANRFVEQFTGQRLSFGKVIKQIKCQVVDFSSNQSVSEELRSDTVFEELPFSGLEAVSNADVAFLDSQEESDDSDEEVDETEAEEEERNGISSSVESPIEPRRDSKPDLRSQKQVVKREIGEHEELETSLVSSLANKSEEAVGETRLDDDELDTADVEEFAKENLEPPNSSMSSSDEKRIDRIRRLELKLLGREKLLSGGADSDQQEAKPASRVEGQKKEKKKKKKKILVKGKKASTIEIPGSSKRLKVKEKALLTGVLVKYAAKAASTSNDE</sequence>
<reference evidence="4 5" key="1">
    <citation type="journal article" date="2013" name="Front. Plant Sci.">
        <title>The Reference Genome of the Halophytic Plant Eutrema salsugineum.</title>
        <authorList>
            <person name="Yang R."/>
            <person name="Jarvis D.E."/>
            <person name="Chen H."/>
            <person name="Beilstein M.A."/>
            <person name="Grimwood J."/>
            <person name="Jenkins J."/>
            <person name="Shu S."/>
            <person name="Prochnik S."/>
            <person name="Xin M."/>
            <person name="Ma C."/>
            <person name="Schmutz J."/>
            <person name="Wing R.A."/>
            <person name="Mitchell-Olds T."/>
            <person name="Schumaker K.S."/>
            <person name="Wang X."/>
        </authorList>
    </citation>
    <scope>NUCLEOTIDE SEQUENCE [LARGE SCALE GENOMIC DNA]</scope>
</reference>
<dbReference type="SUPFAM" id="SSF54928">
    <property type="entry name" value="RNA-binding domain, RBD"/>
    <property type="match status" value="1"/>
</dbReference>
<dbReference type="InterPro" id="IPR000504">
    <property type="entry name" value="RRM_dom"/>
</dbReference>
<dbReference type="PANTHER" id="PTHR37200">
    <property type="entry name" value="RNA-BINDING (RRM/RBD/RNP MOTIFS) FAMILY PROTEIN"/>
    <property type="match status" value="1"/>
</dbReference>
<feature type="compositionally biased region" description="Low complexity" evidence="2">
    <location>
        <begin position="79"/>
        <end position="89"/>
    </location>
</feature>
<dbReference type="GO" id="GO:0019843">
    <property type="term" value="F:rRNA binding"/>
    <property type="evidence" value="ECO:0007669"/>
    <property type="project" value="EnsemblPlants"/>
</dbReference>
<feature type="compositionally biased region" description="Basic and acidic residues" evidence="2">
    <location>
        <begin position="353"/>
        <end position="377"/>
    </location>
</feature>
<feature type="region of interest" description="Disordered" evidence="2">
    <location>
        <begin position="321"/>
        <end position="433"/>
    </location>
</feature>
<dbReference type="GO" id="GO:0009409">
    <property type="term" value="P:response to cold"/>
    <property type="evidence" value="ECO:0007669"/>
    <property type="project" value="EnsemblPlants"/>
</dbReference>
<dbReference type="EMBL" id="KI517953">
    <property type="protein sequence ID" value="ESQ28199.1"/>
    <property type="molecule type" value="Genomic_DNA"/>
</dbReference>
<dbReference type="AlphaFoldDB" id="V4KAU1"/>
<feature type="region of interest" description="Disordered" evidence="2">
    <location>
        <begin position="450"/>
        <end position="483"/>
    </location>
</feature>
<dbReference type="OMA" id="KCEMINP"/>
<dbReference type="GO" id="GO:0006364">
    <property type="term" value="P:rRNA processing"/>
    <property type="evidence" value="ECO:0007669"/>
    <property type="project" value="EnsemblPlants"/>
</dbReference>
<evidence type="ECO:0000259" key="3">
    <source>
        <dbReference type="PROSITE" id="PS50102"/>
    </source>
</evidence>
<protein>
    <recommendedName>
        <fullName evidence="3">RRM domain-containing protein</fullName>
    </recommendedName>
</protein>
<evidence type="ECO:0000256" key="2">
    <source>
        <dbReference type="SAM" id="MobiDB-lite"/>
    </source>
</evidence>
<evidence type="ECO:0000256" key="1">
    <source>
        <dbReference type="PROSITE-ProRule" id="PRU00176"/>
    </source>
</evidence>
<name>V4KAU1_EUTSA</name>
<organism evidence="4 5">
    <name type="scientific">Eutrema salsugineum</name>
    <name type="common">Saltwater cress</name>
    <name type="synonym">Sisymbrium salsugineum</name>
    <dbReference type="NCBI Taxonomy" id="72664"/>
    <lineage>
        <taxon>Eukaryota</taxon>
        <taxon>Viridiplantae</taxon>
        <taxon>Streptophyta</taxon>
        <taxon>Embryophyta</taxon>
        <taxon>Tracheophyta</taxon>
        <taxon>Spermatophyta</taxon>
        <taxon>Magnoliopsida</taxon>
        <taxon>eudicotyledons</taxon>
        <taxon>Gunneridae</taxon>
        <taxon>Pentapetalae</taxon>
        <taxon>rosids</taxon>
        <taxon>malvids</taxon>
        <taxon>Brassicales</taxon>
        <taxon>Brassicaceae</taxon>
        <taxon>Eutremeae</taxon>
        <taxon>Eutrema</taxon>
    </lineage>
</organism>
<dbReference type="GO" id="GO:0032544">
    <property type="term" value="P:plastid translation"/>
    <property type="evidence" value="ECO:0007669"/>
    <property type="project" value="EnsemblPlants"/>
</dbReference>
<dbReference type="GO" id="GO:0009507">
    <property type="term" value="C:chloroplast"/>
    <property type="evidence" value="ECO:0007669"/>
    <property type="project" value="EnsemblPlants"/>
</dbReference>
<feature type="domain" description="RRM" evidence="3">
    <location>
        <begin position="197"/>
        <end position="275"/>
    </location>
</feature>
<dbReference type="OrthoDB" id="1912879at2759"/>
<dbReference type="Gramene" id="ESQ28199">
    <property type="protein sequence ID" value="ESQ28199"/>
    <property type="gene ID" value="EUTSA_v10018395mg"/>
</dbReference>